<dbReference type="Pfam" id="PF17039">
    <property type="entry name" value="Glyco_tran_10_N"/>
    <property type="match status" value="1"/>
</dbReference>
<evidence type="ECO:0000256" key="1">
    <source>
        <dbReference type="ARBA" id="ARBA00004606"/>
    </source>
</evidence>
<dbReference type="OrthoDB" id="435191at2759"/>
<evidence type="ECO:0000256" key="9">
    <source>
        <dbReference type="ARBA" id="ARBA00023136"/>
    </source>
</evidence>
<dbReference type="UniPathway" id="UPA00378"/>
<dbReference type="Gene3D" id="3.40.50.11660">
    <property type="entry name" value="Glycosyl transferase family 10, C-terminal domain"/>
    <property type="match status" value="1"/>
</dbReference>
<dbReference type="STRING" id="1169540.A0A0G4FT39"/>
<feature type="transmembrane region" description="Helical" evidence="12">
    <location>
        <begin position="38"/>
        <end position="58"/>
    </location>
</feature>
<dbReference type="PANTHER" id="PTHR11929">
    <property type="entry name" value="ALPHA- 1,3 -FUCOSYLTRANSFERASE"/>
    <property type="match status" value="1"/>
</dbReference>
<dbReference type="VEuPathDB" id="CryptoDB:Vbra_2570"/>
<gene>
    <name evidence="15" type="ORF">Vbra_2570</name>
</gene>
<dbReference type="PANTHER" id="PTHR11929:SF194">
    <property type="entry name" value="ALPHA-(1,3)-FUCOSYLTRANSFERASE 10"/>
    <property type="match status" value="1"/>
</dbReference>
<evidence type="ECO:0000313" key="16">
    <source>
        <dbReference type="Proteomes" id="UP000041254"/>
    </source>
</evidence>
<dbReference type="InterPro" id="IPR038577">
    <property type="entry name" value="GT10-like_C_sf"/>
</dbReference>
<keyword evidence="5 12" id="KW-0808">Transferase</keyword>
<organism evidence="15 16">
    <name type="scientific">Vitrella brassicaformis (strain CCMP3155)</name>
    <dbReference type="NCBI Taxonomy" id="1169540"/>
    <lineage>
        <taxon>Eukaryota</taxon>
        <taxon>Sar</taxon>
        <taxon>Alveolata</taxon>
        <taxon>Colpodellida</taxon>
        <taxon>Vitrellaceae</taxon>
        <taxon>Vitrella</taxon>
    </lineage>
</organism>
<comment type="subcellular location">
    <subcellularLocation>
        <location evidence="11">Endomembrane system</location>
        <topology evidence="11">Single-pass membrane protein</topology>
    </subcellularLocation>
    <subcellularLocation>
        <location evidence="12">Golgi apparatus</location>
        <location evidence="12">Golgi stack membrane</location>
        <topology evidence="12">Single-pass type II membrane protein</topology>
    </subcellularLocation>
    <subcellularLocation>
        <location evidence="1">Membrane</location>
        <topology evidence="1">Single-pass type II membrane protein</topology>
    </subcellularLocation>
</comment>
<dbReference type="Proteomes" id="UP000041254">
    <property type="component" value="Unassembled WGS sequence"/>
</dbReference>
<dbReference type="AlphaFoldDB" id="A0A0G4FT39"/>
<evidence type="ECO:0000256" key="12">
    <source>
        <dbReference type="RuleBase" id="RU003832"/>
    </source>
</evidence>
<dbReference type="InParanoid" id="A0A0G4FT39"/>
<evidence type="ECO:0000256" key="5">
    <source>
        <dbReference type="ARBA" id="ARBA00022679"/>
    </source>
</evidence>
<evidence type="ECO:0000256" key="6">
    <source>
        <dbReference type="ARBA" id="ARBA00022692"/>
    </source>
</evidence>
<accession>A0A0G4FT39</accession>
<keyword evidence="4 12" id="KW-0328">Glycosyltransferase</keyword>
<dbReference type="EC" id="2.4.1.-" evidence="12"/>
<evidence type="ECO:0000256" key="11">
    <source>
        <dbReference type="ARBA" id="ARBA00037847"/>
    </source>
</evidence>
<dbReference type="SUPFAM" id="SSF53756">
    <property type="entry name" value="UDP-Glycosyltransferase/glycogen phosphorylase"/>
    <property type="match status" value="1"/>
</dbReference>
<keyword evidence="12" id="KW-0333">Golgi apparatus</keyword>
<protein>
    <recommendedName>
        <fullName evidence="12">Fucosyltransferase</fullName>
        <ecNumber evidence="12">2.4.1.-</ecNumber>
    </recommendedName>
</protein>
<sequence length="557" mass="62875">MYQRGVSASDLGWPFSRLKTVQVLIPDRPSCRSLRSPWLLLWLSTIVVFCFVQALMVYRYSCSGSAIDLKRRVVNCYHRARRGGTSRAGTSAAAAADGAAANDAMAPLYGSFRGVKDLTEIPALSRQRDSGTSSSSLSLPPCPPDLPQPFYPLLYSPNVSEPPLPPLPGRSKINRMDASDERRPRRVTWTDYFDYRYDCGDPRRPPGLASQHPSVSGGSLGGLSSPHAWRFYTVDEEHPVWILEWGHSIGGFGGDRQFGCDVPCRLTHDRSWAENGKADIVVFGLHLENEVETLQKSGKKKPHQYYAVTSLESDVNYPSLKDKNNLKRFDLKTTYHLDSDVPRIYFGYRGYDWMLPPRAKRKDRLVSFVASNCTPKNGRTDFVMSLSRYISVQSFGHCLRNANPNDVLETPIHNDRWHEKVVMLQHFKFNVAFENSDTPDYVTEKFGQALVAGTVPIVKSRANNYETFAPHPHSYIVADDFESPKALAEYLLYLNDHDEEYDKYLEWKRVGPSESFRRLLELNIPDSSCHLCRFAALARDIDAGYVNTDAIPPGQTS</sequence>
<dbReference type="EMBL" id="CDMY01000498">
    <property type="protein sequence ID" value="CEM17847.1"/>
    <property type="molecule type" value="Genomic_DNA"/>
</dbReference>
<evidence type="ECO:0000313" key="15">
    <source>
        <dbReference type="EMBL" id="CEM17847.1"/>
    </source>
</evidence>
<proteinExistence type="inferred from homology"/>
<reference evidence="15 16" key="1">
    <citation type="submission" date="2014-11" db="EMBL/GenBank/DDBJ databases">
        <authorList>
            <person name="Zhu J."/>
            <person name="Qi W."/>
            <person name="Song R."/>
        </authorList>
    </citation>
    <scope>NUCLEOTIDE SEQUENCE [LARGE SCALE GENOMIC DNA]</scope>
</reference>
<keyword evidence="8 12" id="KW-1133">Transmembrane helix</keyword>
<evidence type="ECO:0000259" key="13">
    <source>
        <dbReference type="Pfam" id="PF00852"/>
    </source>
</evidence>
<dbReference type="InterPro" id="IPR001503">
    <property type="entry name" value="Glyco_trans_10"/>
</dbReference>
<dbReference type="GO" id="GO:0032580">
    <property type="term" value="C:Golgi cisterna membrane"/>
    <property type="evidence" value="ECO:0007669"/>
    <property type="project" value="UniProtKB-SubCell"/>
</dbReference>
<evidence type="ECO:0000256" key="3">
    <source>
        <dbReference type="ARBA" id="ARBA00008919"/>
    </source>
</evidence>
<name>A0A0G4FT39_VITBC</name>
<evidence type="ECO:0000256" key="8">
    <source>
        <dbReference type="ARBA" id="ARBA00022989"/>
    </source>
</evidence>
<feature type="domain" description="Fucosyltransferase N-terminal" evidence="14">
    <location>
        <begin position="259"/>
        <end position="345"/>
    </location>
</feature>
<evidence type="ECO:0000256" key="10">
    <source>
        <dbReference type="ARBA" id="ARBA00023180"/>
    </source>
</evidence>
<dbReference type="GO" id="GO:0046920">
    <property type="term" value="F:alpha-(1-&gt;3)-fucosyltransferase activity"/>
    <property type="evidence" value="ECO:0007669"/>
    <property type="project" value="TreeGrafter"/>
</dbReference>
<dbReference type="InterPro" id="IPR031481">
    <property type="entry name" value="Glyco_tran_10_N"/>
</dbReference>
<dbReference type="FunFam" id="3.40.50.11660:FF:000002">
    <property type="entry name" value="Alpha-(1,3)-fucosyltransferase"/>
    <property type="match status" value="1"/>
</dbReference>
<feature type="domain" description="Fucosyltransferase C-terminal" evidence="13">
    <location>
        <begin position="360"/>
        <end position="534"/>
    </location>
</feature>
<comment type="pathway">
    <text evidence="2">Protein modification; protein glycosylation.</text>
</comment>
<keyword evidence="10" id="KW-0325">Glycoprotein</keyword>
<keyword evidence="6 12" id="KW-0812">Transmembrane</keyword>
<evidence type="ECO:0000256" key="2">
    <source>
        <dbReference type="ARBA" id="ARBA00004922"/>
    </source>
</evidence>
<keyword evidence="9 12" id="KW-0472">Membrane</keyword>
<evidence type="ECO:0000256" key="7">
    <source>
        <dbReference type="ARBA" id="ARBA00022968"/>
    </source>
</evidence>
<dbReference type="Pfam" id="PF00852">
    <property type="entry name" value="Glyco_transf_10"/>
    <property type="match status" value="1"/>
</dbReference>
<keyword evidence="7" id="KW-0735">Signal-anchor</keyword>
<keyword evidence="16" id="KW-1185">Reference proteome</keyword>
<dbReference type="PhylomeDB" id="A0A0G4FT39"/>
<dbReference type="InterPro" id="IPR055270">
    <property type="entry name" value="Glyco_tran_10_C"/>
</dbReference>
<comment type="similarity">
    <text evidence="3 12">Belongs to the glycosyltransferase 10 family.</text>
</comment>
<evidence type="ECO:0000256" key="4">
    <source>
        <dbReference type="ARBA" id="ARBA00022676"/>
    </source>
</evidence>
<evidence type="ECO:0000259" key="14">
    <source>
        <dbReference type="Pfam" id="PF17039"/>
    </source>
</evidence>